<name>A0A133UED4_9EURY</name>
<proteinExistence type="predicted"/>
<keyword evidence="1" id="KW-1133">Transmembrane helix</keyword>
<gene>
    <name evidence="2" type="ORF">AKJ66_03960</name>
</gene>
<sequence>MNITAVILIPAVVAALVWSFIKDREKTITSLKVAKGTFGQIAGDILGLLFLVGLFFAIIPPGSIKALLGGASIFLSSLYGAGIGTVAIMPAFVAFPLAASLLERGAHLVAIAAFITTLTMVGFATAHIEVEHFGKRFTFVRNVLSFGFALIIALGVLIIL</sequence>
<feature type="transmembrane region" description="Helical" evidence="1">
    <location>
        <begin position="66"/>
        <end position="93"/>
    </location>
</feature>
<keyword evidence="1" id="KW-0472">Membrane</keyword>
<reference evidence="2 3" key="1">
    <citation type="journal article" date="2016" name="Sci. Rep.">
        <title>Metabolic traits of an uncultured archaeal lineage -MSBL1- from brine pools of the Red Sea.</title>
        <authorList>
            <person name="Mwirichia R."/>
            <person name="Alam I."/>
            <person name="Rashid M."/>
            <person name="Vinu M."/>
            <person name="Ba-Alawi W."/>
            <person name="Anthony Kamau A."/>
            <person name="Kamanda Ngugi D."/>
            <person name="Goker M."/>
            <person name="Klenk H.P."/>
            <person name="Bajic V."/>
            <person name="Stingl U."/>
        </authorList>
    </citation>
    <scope>NUCLEOTIDE SEQUENCE [LARGE SCALE GENOMIC DNA]</scope>
    <source>
        <strain evidence="2">SCGC-AAA259E22</strain>
    </source>
</reference>
<evidence type="ECO:0000256" key="1">
    <source>
        <dbReference type="SAM" id="Phobius"/>
    </source>
</evidence>
<evidence type="ECO:0000313" key="2">
    <source>
        <dbReference type="EMBL" id="KXA92554.1"/>
    </source>
</evidence>
<dbReference type="EMBL" id="LHXP01000059">
    <property type="protein sequence ID" value="KXA92554.1"/>
    <property type="molecule type" value="Genomic_DNA"/>
</dbReference>
<organism evidence="2 3">
    <name type="scientific">candidate division MSBL1 archaeon SCGC-AAA259E22</name>
    <dbReference type="NCBI Taxonomy" id="1698265"/>
    <lineage>
        <taxon>Archaea</taxon>
        <taxon>Methanobacteriati</taxon>
        <taxon>Methanobacteriota</taxon>
        <taxon>candidate division MSBL1</taxon>
    </lineage>
</organism>
<evidence type="ECO:0000313" key="3">
    <source>
        <dbReference type="Proteomes" id="UP000070657"/>
    </source>
</evidence>
<dbReference type="Proteomes" id="UP000070657">
    <property type="component" value="Unassembled WGS sequence"/>
</dbReference>
<comment type="caution">
    <text evidence="2">The sequence shown here is derived from an EMBL/GenBank/DDBJ whole genome shotgun (WGS) entry which is preliminary data.</text>
</comment>
<feature type="transmembrane region" description="Helical" evidence="1">
    <location>
        <begin position="138"/>
        <end position="159"/>
    </location>
</feature>
<keyword evidence="1" id="KW-0812">Transmembrane</keyword>
<dbReference type="AlphaFoldDB" id="A0A133UED4"/>
<feature type="transmembrane region" description="Helical" evidence="1">
    <location>
        <begin position="105"/>
        <end position="126"/>
    </location>
</feature>
<keyword evidence="3" id="KW-1185">Reference proteome</keyword>
<protein>
    <submittedName>
        <fullName evidence="2">Permease</fullName>
    </submittedName>
</protein>
<feature type="transmembrane region" description="Helical" evidence="1">
    <location>
        <begin position="38"/>
        <end position="59"/>
    </location>
</feature>
<accession>A0A133UED4</accession>